<proteinExistence type="predicted"/>
<organism evidence="1">
    <name type="scientific">Streptococcus pneumoniae</name>
    <dbReference type="NCBI Taxonomy" id="1313"/>
    <lineage>
        <taxon>Bacteria</taxon>
        <taxon>Bacillati</taxon>
        <taxon>Bacillota</taxon>
        <taxon>Bacilli</taxon>
        <taxon>Lactobacillales</taxon>
        <taxon>Streptococcaceae</taxon>
        <taxon>Streptococcus</taxon>
    </lineage>
</organism>
<name>A0A4J2BHE9_STREE</name>
<dbReference type="EMBL" id="CAATHU010000020">
    <property type="protein sequence ID" value="VNQ30208.1"/>
    <property type="molecule type" value="Genomic_DNA"/>
</dbReference>
<dbReference type="SUPFAM" id="SSF102114">
    <property type="entry name" value="Radical SAM enzymes"/>
    <property type="match status" value="1"/>
</dbReference>
<sequence length="76" mass="8936">MHRKWPDVQKYLVYFQNFTNTHEKVEVIRERYEQAINEPGVVGINIGTRPDCLPDETIEYLAELSECMHVMVKLGL</sequence>
<evidence type="ECO:0000313" key="1">
    <source>
        <dbReference type="EMBL" id="VNQ30208.1"/>
    </source>
</evidence>
<dbReference type="AlphaFoldDB" id="A0A4J2BHE9"/>
<accession>A0A4J2BHE9</accession>
<dbReference type="InterPro" id="IPR058240">
    <property type="entry name" value="rSAM_sf"/>
</dbReference>
<reference evidence="1" key="1">
    <citation type="submission" date="2019-04" db="EMBL/GenBank/DDBJ databases">
        <authorList>
            <consortium name="Pathogen Informatics"/>
        </authorList>
    </citation>
    <scope>NUCLEOTIDE SEQUENCE</scope>
    <source>
        <strain evidence="1">GPSC176</strain>
    </source>
</reference>
<gene>
    <name evidence="1" type="ORF">SAMEA2341614_01867</name>
</gene>
<protein>
    <submittedName>
        <fullName evidence="1">Radical SAM family protein</fullName>
    </submittedName>
</protein>